<keyword evidence="4 7" id="KW-0812">Transmembrane</keyword>
<evidence type="ECO:0000256" key="3">
    <source>
        <dbReference type="ARBA" id="ARBA00022475"/>
    </source>
</evidence>
<dbReference type="EMBL" id="JAAQPH010000005">
    <property type="protein sequence ID" value="NIA68507.1"/>
    <property type="molecule type" value="Genomic_DNA"/>
</dbReference>
<dbReference type="GO" id="GO:0005886">
    <property type="term" value="C:plasma membrane"/>
    <property type="evidence" value="ECO:0007669"/>
    <property type="project" value="UniProtKB-SubCell"/>
</dbReference>
<proteinExistence type="inferred from homology"/>
<evidence type="ECO:0000259" key="8">
    <source>
        <dbReference type="PROSITE" id="PS50928"/>
    </source>
</evidence>
<feature type="domain" description="ABC transmembrane type-1" evidence="8">
    <location>
        <begin position="48"/>
        <end position="232"/>
    </location>
</feature>
<keyword evidence="5 7" id="KW-1133">Transmembrane helix</keyword>
<reference evidence="9" key="1">
    <citation type="submission" date="2020-03" db="EMBL/GenBank/DDBJ databases">
        <title>Genome of Pelagibius litoralis DSM 21314T.</title>
        <authorList>
            <person name="Wang G."/>
        </authorList>
    </citation>
    <scope>NUCLEOTIDE SEQUENCE</scope>
    <source>
        <strain evidence="9">DSM 21314</strain>
    </source>
</reference>
<comment type="similarity">
    <text evidence="7">Belongs to the binding-protein-dependent transport system permease family.</text>
</comment>
<organism evidence="9 10">
    <name type="scientific">Pelagibius litoralis</name>
    <dbReference type="NCBI Taxonomy" id="374515"/>
    <lineage>
        <taxon>Bacteria</taxon>
        <taxon>Pseudomonadati</taxon>
        <taxon>Pseudomonadota</taxon>
        <taxon>Alphaproteobacteria</taxon>
        <taxon>Rhodospirillales</taxon>
        <taxon>Rhodovibrionaceae</taxon>
        <taxon>Pelagibius</taxon>
    </lineage>
</organism>
<dbReference type="SUPFAM" id="SSF161098">
    <property type="entry name" value="MetI-like"/>
    <property type="match status" value="1"/>
</dbReference>
<evidence type="ECO:0000256" key="1">
    <source>
        <dbReference type="ARBA" id="ARBA00004651"/>
    </source>
</evidence>
<keyword evidence="6 7" id="KW-0472">Membrane</keyword>
<dbReference type="CDD" id="cd06261">
    <property type="entry name" value="TM_PBP2"/>
    <property type="match status" value="1"/>
</dbReference>
<evidence type="ECO:0000256" key="2">
    <source>
        <dbReference type="ARBA" id="ARBA00022448"/>
    </source>
</evidence>
<dbReference type="Pfam" id="PF00528">
    <property type="entry name" value="BPD_transp_1"/>
    <property type="match status" value="1"/>
</dbReference>
<keyword evidence="2 7" id="KW-0813">Transport</keyword>
<keyword evidence="3" id="KW-1003">Cell membrane</keyword>
<gene>
    <name evidence="9" type="ORF">HBA54_07865</name>
</gene>
<dbReference type="Proteomes" id="UP000761264">
    <property type="component" value="Unassembled WGS sequence"/>
</dbReference>
<feature type="transmembrane region" description="Helical" evidence="7">
    <location>
        <begin position="213"/>
        <end position="232"/>
    </location>
</feature>
<dbReference type="PANTHER" id="PTHR30151:SF20">
    <property type="entry name" value="ABC TRANSPORTER PERMEASE PROTEIN HI_0355-RELATED"/>
    <property type="match status" value="1"/>
</dbReference>
<name>A0A967EVH3_9PROT</name>
<dbReference type="GO" id="GO:0055085">
    <property type="term" value="P:transmembrane transport"/>
    <property type="evidence" value="ECO:0007669"/>
    <property type="project" value="InterPro"/>
</dbReference>
<evidence type="ECO:0000256" key="5">
    <source>
        <dbReference type="ARBA" id="ARBA00022989"/>
    </source>
</evidence>
<feature type="transmembrane region" description="Helical" evidence="7">
    <location>
        <begin position="49"/>
        <end position="78"/>
    </location>
</feature>
<dbReference type="PANTHER" id="PTHR30151">
    <property type="entry name" value="ALKANE SULFONATE ABC TRANSPORTER-RELATED, MEMBRANE SUBUNIT"/>
    <property type="match status" value="1"/>
</dbReference>
<comment type="subcellular location">
    <subcellularLocation>
        <location evidence="1 7">Cell membrane</location>
        <topology evidence="1 7">Multi-pass membrane protein</topology>
    </subcellularLocation>
</comment>
<feature type="transmembrane region" description="Helical" evidence="7">
    <location>
        <begin position="90"/>
        <end position="112"/>
    </location>
</feature>
<sequence>MKLFRVLVVAAGLLLLWEALVRLTAVPPFILPGPLAVALRFLAQFDLLLHHGWVTAVEILLGLFCGTLMGMASALLIVASRPARAWLMPLLVISQALPVFALAPLLTLWFGYGLASKVVMASLIIYFPVAAAFVDGLRRADPGLIDLARVMGASPLAILLNLRLPGALPALASGLRVAAATAPIGAVVGEWVGSSRGLGYLMLHANARLQVDLMFAALALLALFSLTLYFTLDAALRRLTAWQPESDSVSAAGFSLLPEKGPS</sequence>
<dbReference type="InterPro" id="IPR000515">
    <property type="entry name" value="MetI-like"/>
</dbReference>
<feature type="transmembrane region" description="Helical" evidence="7">
    <location>
        <begin position="118"/>
        <end position="137"/>
    </location>
</feature>
<evidence type="ECO:0000256" key="7">
    <source>
        <dbReference type="RuleBase" id="RU363032"/>
    </source>
</evidence>
<evidence type="ECO:0000313" key="9">
    <source>
        <dbReference type="EMBL" id="NIA68507.1"/>
    </source>
</evidence>
<evidence type="ECO:0000313" key="10">
    <source>
        <dbReference type="Proteomes" id="UP000761264"/>
    </source>
</evidence>
<dbReference type="AlphaFoldDB" id="A0A967EVH3"/>
<dbReference type="RefSeq" id="WP_167223190.1">
    <property type="nucleotide sequence ID" value="NZ_JAAQPH010000005.1"/>
</dbReference>
<protein>
    <submittedName>
        <fullName evidence="9">ABC transporter permease</fullName>
    </submittedName>
</protein>
<dbReference type="Gene3D" id="1.10.3720.10">
    <property type="entry name" value="MetI-like"/>
    <property type="match status" value="1"/>
</dbReference>
<keyword evidence="10" id="KW-1185">Reference proteome</keyword>
<evidence type="ECO:0000256" key="4">
    <source>
        <dbReference type="ARBA" id="ARBA00022692"/>
    </source>
</evidence>
<feature type="transmembrane region" description="Helical" evidence="7">
    <location>
        <begin position="144"/>
        <end position="164"/>
    </location>
</feature>
<evidence type="ECO:0000256" key="6">
    <source>
        <dbReference type="ARBA" id="ARBA00023136"/>
    </source>
</evidence>
<comment type="caution">
    <text evidence="9">The sequence shown here is derived from an EMBL/GenBank/DDBJ whole genome shotgun (WGS) entry which is preliminary data.</text>
</comment>
<dbReference type="PROSITE" id="PS50928">
    <property type="entry name" value="ABC_TM1"/>
    <property type="match status" value="1"/>
</dbReference>
<dbReference type="InterPro" id="IPR035906">
    <property type="entry name" value="MetI-like_sf"/>
</dbReference>
<accession>A0A967EVH3</accession>